<proteinExistence type="predicted"/>
<reference evidence="2" key="1">
    <citation type="submission" date="2020-02" db="EMBL/GenBank/DDBJ databases">
        <authorList>
            <person name="Meier V. D."/>
        </authorList>
    </citation>
    <scope>NUCLEOTIDE SEQUENCE</scope>
    <source>
        <strain evidence="2">AVDCRST_MAG30</strain>
    </source>
</reference>
<evidence type="ECO:0000313" key="2">
    <source>
        <dbReference type="EMBL" id="CAA9535168.1"/>
    </source>
</evidence>
<organism evidence="2">
    <name type="scientific">uncultured Solirubrobacteraceae bacterium</name>
    <dbReference type="NCBI Taxonomy" id="1162706"/>
    <lineage>
        <taxon>Bacteria</taxon>
        <taxon>Bacillati</taxon>
        <taxon>Actinomycetota</taxon>
        <taxon>Thermoleophilia</taxon>
        <taxon>Solirubrobacterales</taxon>
        <taxon>Solirubrobacteraceae</taxon>
        <taxon>environmental samples</taxon>
    </lineage>
</organism>
<dbReference type="PANTHER" id="PTHR43072">
    <property type="entry name" value="N-ACETYLTRANSFERASE"/>
    <property type="match status" value="1"/>
</dbReference>
<feature type="domain" description="N-acetyltransferase" evidence="1">
    <location>
        <begin position="1"/>
        <end position="165"/>
    </location>
</feature>
<gene>
    <name evidence="2" type="ORF">AVDCRST_MAG30-4157</name>
</gene>
<dbReference type="InterPro" id="IPR000182">
    <property type="entry name" value="GNAT_dom"/>
</dbReference>
<accession>A0A6J4U0B2</accession>
<dbReference type="Pfam" id="PF13420">
    <property type="entry name" value="Acetyltransf_4"/>
    <property type="match status" value="1"/>
</dbReference>
<dbReference type="PANTHER" id="PTHR43072:SF8">
    <property type="entry name" value="ACYLTRANSFERASE FABY-RELATED"/>
    <property type="match status" value="1"/>
</dbReference>
<name>A0A6J4U0B2_9ACTN</name>
<evidence type="ECO:0000259" key="1">
    <source>
        <dbReference type="PROSITE" id="PS51186"/>
    </source>
</evidence>
<dbReference type="SUPFAM" id="SSF55729">
    <property type="entry name" value="Acyl-CoA N-acyltransferases (Nat)"/>
    <property type="match status" value="1"/>
</dbReference>
<protein>
    <recommendedName>
        <fullName evidence="1">N-acetyltransferase domain-containing protein</fullName>
    </recommendedName>
</protein>
<dbReference type="AlphaFoldDB" id="A0A6J4U0B2"/>
<dbReference type="Gene3D" id="3.40.630.30">
    <property type="match status" value="1"/>
</dbReference>
<dbReference type="EMBL" id="CADCVS010000542">
    <property type="protein sequence ID" value="CAA9535168.1"/>
    <property type="molecule type" value="Genomic_DNA"/>
</dbReference>
<dbReference type="InterPro" id="IPR016181">
    <property type="entry name" value="Acyl_CoA_acyltransferase"/>
</dbReference>
<sequence length="178" mass="19002">MTIRPAAPGDAAAITRIYAHWVRETHATFDLEPPTEAEWVGRWEEAEANRRPWLVATGAGGGAIEAFAISSAFRAKAAYGATIETTVYVDEAKVGRGLGRPVYEALLAEGTARGFHVAVAGIALPNPGSIALHEALGFEPVGVFREVGHKLGAWRDVQWWQKPLQPSGSTPPQVPSAP</sequence>
<dbReference type="PROSITE" id="PS51186">
    <property type="entry name" value="GNAT"/>
    <property type="match status" value="1"/>
</dbReference>
<dbReference type="GO" id="GO:0016747">
    <property type="term" value="F:acyltransferase activity, transferring groups other than amino-acyl groups"/>
    <property type="evidence" value="ECO:0007669"/>
    <property type="project" value="InterPro"/>
</dbReference>